<organism evidence="2">
    <name type="scientific">Medioppia subpectinata</name>
    <dbReference type="NCBI Taxonomy" id="1979941"/>
    <lineage>
        <taxon>Eukaryota</taxon>
        <taxon>Metazoa</taxon>
        <taxon>Ecdysozoa</taxon>
        <taxon>Arthropoda</taxon>
        <taxon>Chelicerata</taxon>
        <taxon>Arachnida</taxon>
        <taxon>Acari</taxon>
        <taxon>Acariformes</taxon>
        <taxon>Sarcoptiformes</taxon>
        <taxon>Oribatida</taxon>
        <taxon>Brachypylina</taxon>
        <taxon>Oppioidea</taxon>
        <taxon>Oppiidae</taxon>
        <taxon>Medioppia</taxon>
    </lineage>
</organism>
<proteinExistence type="predicted"/>
<name>A0A7R9QLA8_9ACAR</name>
<evidence type="ECO:0000313" key="2">
    <source>
        <dbReference type="EMBL" id="CAD7648486.1"/>
    </source>
</evidence>
<reference evidence="2" key="1">
    <citation type="submission" date="2020-11" db="EMBL/GenBank/DDBJ databases">
        <authorList>
            <person name="Tran Van P."/>
        </authorList>
    </citation>
    <scope>NUCLEOTIDE SEQUENCE</scope>
</reference>
<dbReference type="EMBL" id="OC898186">
    <property type="protein sequence ID" value="CAD7648486.1"/>
    <property type="molecule type" value="Genomic_DNA"/>
</dbReference>
<evidence type="ECO:0000313" key="3">
    <source>
        <dbReference type="Proteomes" id="UP000759131"/>
    </source>
</evidence>
<protein>
    <submittedName>
        <fullName evidence="2">Uncharacterized protein</fullName>
    </submittedName>
</protein>
<dbReference type="Proteomes" id="UP000759131">
    <property type="component" value="Unassembled WGS sequence"/>
</dbReference>
<keyword evidence="3" id="KW-1185">Reference proteome</keyword>
<evidence type="ECO:0000256" key="1">
    <source>
        <dbReference type="SAM" id="MobiDB-lite"/>
    </source>
</evidence>
<accession>A0A7R9QLA8</accession>
<dbReference type="AlphaFoldDB" id="A0A7R9QLA8"/>
<dbReference type="EMBL" id="CAJPIZ010043611">
    <property type="protein sequence ID" value="CAG2122009.1"/>
    <property type="molecule type" value="Genomic_DNA"/>
</dbReference>
<sequence>MSQNNGSVPPLPPRRTISMAGQSSARMASTSDARLLQSVPPPPNSSNKNLMNFRFTSQPLDFNQNHNQFDSQLSRHTIGGFFANPVSTPTTTPTPIASTNQSYIQWQNQSLPPNSLLLSSPRPQMWSTLSTNNNSTAFANYVYSSSSAGVCFARQSSWSDTNDIPVSQSIGAFILGKRFLKHDI</sequence>
<gene>
    <name evidence="2" type="ORF">OSB1V03_LOCUS21955</name>
</gene>
<feature type="compositionally biased region" description="Polar residues" evidence="1">
    <location>
        <begin position="19"/>
        <end position="32"/>
    </location>
</feature>
<feature type="region of interest" description="Disordered" evidence="1">
    <location>
        <begin position="1"/>
        <end position="49"/>
    </location>
</feature>